<accession>A0ABQ7WWM8</accession>
<evidence type="ECO:0000313" key="1">
    <source>
        <dbReference type="EMBL" id="KAH0837331.1"/>
    </source>
</evidence>
<name>A0ABQ7WWM8_BRANA</name>
<dbReference type="EMBL" id="JAGKQM010003050">
    <property type="protein sequence ID" value="KAH0837331.1"/>
    <property type="molecule type" value="Genomic_DNA"/>
</dbReference>
<organism evidence="1 2">
    <name type="scientific">Brassica napus</name>
    <name type="common">Rape</name>
    <dbReference type="NCBI Taxonomy" id="3708"/>
    <lineage>
        <taxon>Eukaryota</taxon>
        <taxon>Viridiplantae</taxon>
        <taxon>Streptophyta</taxon>
        <taxon>Embryophyta</taxon>
        <taxon>Tracheophyta</taxon>
        <taxon>Spermatophyta</taxon>
        <taxon>Magnoliopsida</taxon>
        <taxon>eudicotyledons</taxon>
        <taxon>Gunneridae</taxon>
        <taxon>Pentapetalae</taxon>
        <taxon>rosids</taxon>
        <taxon>malvids</taxon>
        <taxon>Brassicales</taxon>
        <taxon>Brassicaceae</taxon>
        <taxon>Brassiceae</taxon>
        <taxon>Brassica</taxon>
    </lineage>
</organism>
<dbReference type="Proteomes" id="UP000824890">
    <property type="component" value="Unassembled WGS sequence"/>
</dbReference>
<gene>
    <name evidence="1" type="ORF">HID58_092410</name>
</gene>
<sequence length="60" mass="6721">MSEWEIVTFNVKYGGYWVKNLAGDVGYIGGEVVCGGVMKLNFWFVTEAWSFLNLGFGSFV</sequence>
<proteinExistence type="predicted"/>
<protein>
    <submittedName>
        <fullName evidence="1">Uncharacterized protein</fullName>
    </submittedName>
</protein>
<comment type="caution">
    <text evidence="1">The sequence shown here is derived from an EMBL/GenBank/DDBJ whole genome shotgun (WGS) entry which is preliminary data.</text>
</comment>
<reference evidence="1 2" key="1">
    <citation type="submission" date="2021-05" db="EMBL/GenBank/DDBJ databases">
        <title>Genome Assembly of Synthetic Allotetraploid Brassica napus Reveals Homoeologous Exchanges between Subgenomes.</title>
        <authorList>
            <person name="Davis J.T."/>
        </authorList>
    </citation>
    <scope>NUCLEOTIDE SEQUENCE [LARGE SCALE GENOMIC DNA]</scope>
    <source>
        <strain evidence="2">cv. Da-Ae</strain>
        <tissue evidence="1">Seedling</tissue>
    </source>
</reference>
<keyword evidence="2" id="KW-1185">Reference proteome</keyword>
<evidence type="ECO:0000313" key="2">
    <source>
        <dbReference type="Proteomes" id="UP000824890"/>
    </source>
</evidence>